<dbReference type="STRING" id="1206466.K0KS31"/>
<feature type="domain" description="BZIP" evidence="5">
    <location>
        <begin position="122"/>
        <end position="169"/>
    </location>
</feature>
<dbReference type="GO" id="GO:0001228">
    <property type="term" value="F:DNA-binding transcription activator activity, RNA polymerase II-specific"/>
    <property type="evidence" value="ECO:0007669"/>
    <property type="project" value="TreeGrafter"/>
</dbReference>
<dbReference type="Gene3D" id="1.20.5.170">
    <property type="match status" value="1"/>
</dbReference>
<dbReference type="InParanoid" id="K0KS31"/>
<dbReference type="EMBL" id="CAIF01000153">
    <property type="protein sequence ID" value="CCH44777.1"/>
    <property type="molecule type" value="Genomic_DNA"/>
</dbReference>
<dbReference type="InterPro" id="IPR046347">
    <property type="entry name" value="bZIP_sf"/>
</dbReference>
<evidence type="ECO:0000256" key="3">
    <source>
        <dbReference type="SAM" id="Coils"/>
    </source>
</evidence>
<dbReference type="InterPro" id="IPR004827">
    <property type="entry name" value="bZIP"/>
</dbReference>
<comment type="caution">
    <text evidence="6">The sequence shown here is derived from an EMBL/GenBank/DDBJ whole genome shotgun (WGS) entry which is preliminary data.</text>
</comment>
<feature type="compositionally biased region" description="Low complexity" evidence="4">
    <location>
        <begin position="90"/>
        <end position="106"/>
    </location>
</feature>
<organism evidence="6 7">
    <name type="scientific">Wickerhamomyces ciferrii (strain ATCC 14091 / BCRC 22168 / CBS 111 / JCM 3599 / NBRC 0793 / NRRL Y-1031 F-60-10)</name>
    <name type="common">Yeast</name>
    <name type="synonym">Pichia ciferrii</name>
    <dbReference type="NCBI Taxonomy" id="1206466"/>
    <lineage>
        <taxon>Eukaryota</taxon>
        <taxon>Fungi</taxon>
        <taxon>Dikarya</taxon>
        <taxon>Ascomycota</taxon>
        <taxon>Saccharomycotina</taxon>
        <taxon>Saccharomycetes</taxon>
        <taxon>Phaffomycetales</taxon>
        <taxon>Wickerhamomycetaceae</taxon>
        <taxon>Wickerhamomyces</taxon>
    </lineage>
</organism>
<feature type="coiled-coil region" evidence="3">
    <location>
        <begin position="123"/>
        <end position="169"/>
    </location>
</feature>
<name>K0KS31_WICCF</name>
<protein>
    <submittedName>
        <fullName evidence="6">Fluconazole resistance protein 3</fullName>
    </submittedName>
</protein>
<dbReference type="eggNOG" id="ENOG502S4CX">
    <property type="taxonomic scope" value="Eukaryota"/>
</dbReference>
<dbReference type="InterPro" id="IPR050936">
    <property type="entry name" value="AP-1-like"/>
</dbReference>
<dbReference type="PANTHER" id="PTHR40621">
    <property type="entry name" value="TRANSCRIPTION FACTOR KAPC-RELATED"/>
    <property type="match status" value="1"/>
</dbReference>
<proteinExistence type="predicted"/>
<evidence type="ECO:0000256" key="4">
    <source>
        <dbReference type="SAM" id="MobiDB-lite"/>
    </source>
</evidence>
<feature type="region of interest" description="Disordered" evidence="4">
    <location>
        <begin position="85"/>
        <end position="112"/>
    </location>
</feature>
<accession>K0KS31</accession>
<evidence type="ECO:0000313" key="6">
    <source>
        <dbReference type="EMBL" id="CCH44777.1"/>
    </source>
</evidence>
<dbReference type="GO" id="GO:0090575">
    <property type="term" value="C:RNA polymerase II transcription regulator complex"/>
    <property type="evidence" value="ECO:0007669"/>
    <property type="project" value="TreeGrafter"/>
</dbReference>
<dbReference type="HOGENOM" id="CLU_064108_0_0_1"/>
<dbReference type="PROSITE" id="PS00036">
    <property type="entry name" value="BZIP_BASIC"/>
    <property type="match status" value="1"/>
</dbReference>
<evidence type="ECO:0000313" key="7">
    <source>
        <dbReference type="Proteomes" id="UP000009328"/>
    </source>
</evidence>
<dbReference type="Proteomes" id="UP000009328">
    <property type="component" value="Unassembled WGS sequence"/>
</dbReference>
<reference evidence="6 7" key="1">
    <citation type="journal article" date="2012" name="Eukaryot. Cell">
        <title>Draft genome sequence of Wickerhamomyces ciferrii NRRL Y-1031 F-60-10.</title>
        <authorList>
            <person name="Schneider J."/>
            <person name="Andrea H."/>
            <person name="Blom J."/>
            <person name="Jaenicke S."/>
            <person name="Ruckert C."/>
            <person name="Schorsch C."/>
            <person name="Szczepanowski R."/>
            <person name="Farwick M."/>
            <person name="Goesmann A."/>
            <person name="Puhler A."/>
            <person name="Schaffer S."/>
            <person name="Tauch A."/>
            <person name="Kohler T."/>
            <person name="Brinkrolf K."/>
        </authorList>
    </citation>
    <scope>NUCLEOTIDE SEQUENCE [LARGE SCALE GENOMIC DNA]</scope>
    <source>
        <strain evidence="7">ATCC 14091 / BCRC 22168 / CBS 111 / JCM 3599 / NBRC 0793 / NRRL Y-1031 F-60-10</strain>
    </source>
</reference>
<dbReference type="PROSITE" id="PS50217">
    <property type="entry name" value="BZIP"/>
    <property type="match status" value="1"/>
</dbReference>
<dbReference type="PANTHER" id="PTHR40621:SF8">
    <property type="entry name" value="AP-1-LIKE TRANSCRIPTION FACTOR YAP3"/>
    <property type="match status" value="1"/>
</dbReference>
<dbReference type="SUPFAM" id="SSF57959">
    <property type="entry name" value="Leucine zipper domain"/>
    <property type="match status" value="1"/>
</dbReference>
<sequence length="288" mass="33204">MNQTYNYGYQQDEPWLSTPQFNESVAQFNQGYNDNIPKNLDDGFLTDNFTNQPQQFNEFVSNNSNNQNNQQIQQQQLNINDSIYNSSDKSSPSSILNNNNQNQIPSADIDESNLSEKEIANRRKAQNRAAQRAFRERKELKLKELEEKLSKSENDKTNLLQQLQDLKKQNVIISTENKLLLQNGNSLIPLNNQDILSNFSNQFSFPSSSDRIKSEPESPIKLDYSGINLTITQVWEYLNELNDKYDKDYDLNVIMNKIKGLEVCHERGAAYPKSTIDSILVKYDNGEI</sequence>
<keyword evidence="3" id="KW-0175">Coiled coil</keyword>
<gene>
    <name evidence="6" type="primary">FCR3</name>
    <name evidence="6" type="ORF">BN7_4345</name>
</gene>
<dbReference type="SMART" id="SM00338">
    <property type="entry name" value="BRLZ"/>
    <property type="match status" value="1"/>
</dbReference>
<comment type="subcellular location">
    <subcellularLocation>
        <location evidence="1">Nucleus</location>
    </subcellularLocation>
</comment>
<evidence type="ECO:0000256" key="2">
    <source>
        <dbReference type="ARBA" id="ARBA00023242"/>
    </source>
</evidence>
<keyword evidence="2" id="KW-0539">Nucleus</keyword>
<dbReference type="AlphaFoldDB" id="K0KS31"/>
<evidence type="ECO:0000259" key="5">
    <source>
        <dbReference type="PROSITE" id="PS50217"/>
    </source>
</evidence>
<keyword evidence="7" id="KW-1185">Reference proteome</keyword>
<evidence type="ECO:0000256" key="1">
    <source>
        <dbReference type="ARBA" id="ARBA00004123"/>
    </source>
</evidence>
<dbReference type="GO" id="GO:0000976">
    <property type="term" value="F:transcription cis-regulatory region binding"/>
    <property type="evidence" value="ECO:0007669"/>
    <property type="project" value="InterPro"/>
</dbReference>